<dbReference type="EMBL" id="CAJVCE010000008">
    <property type="protein sequence ID" value="CAG7644499.1"/>
    <property type="molecule type" value="Genomic_DNA"/>
</dbReference>
<proteinExistence type="predicted"/>
<dbReference type="PROSITE" id="PS51318">
    <property type="entry name" value="TAT"/>
    <property type="match status" value="1"/>
</dbReference>
<dbReference type="InterPro" id="IPR006626">
    <property type="entry name" value="PbH1"/>
</dbReference>
<sequence>MYEDNLHEKLMKQGLPVDGIEGGPNIRNGKLSRRKLLSSLGMAGVAIAGGGLLGPLEVHAAEGAPPPGDPANKAGKAGVVKSVDQLRVTPGEYDGQHVNLLGYYAGSPGSGGGVLFWDAAGTEADNGGTVFAVAGTPVGRWKRSYSARVHLAWFGCDGRGLQDDSARVQAAVNTLVSGGVIEYGSGKIKIARTIKVEAVPIVFEGAGSTDNDGFSTQFIVATGTDHGFLLSGVRGGGFTGLQLRGEGLTGGSLVATERRGGTGNYMLSFYNVRFKNGYNGMTLRACNTVRFQNCVWSGFNGEQVILLNGLDDESRADPVEFVQCGISAGSNPNTDNVVIDGMGGSIKFFATAILFGRHGLWLRNTTGQKGTPKFLYFEGGGFENGEGVPVLLEAGAQAQFANTYISCDGQEDNVRITSGFTGSATFVGSVIRGCGRNGIDIDSSRVTITGCLIGNNGRTAHTAFARTITGVAGSGSGGIRVTTQAAHGWATGDRITVQGVAGTTEANGKWKVTVVSPTQFDLQGAAFANGYISGGSAWRNGAGIHIRPGASRVVVAGNAVGSLADGVSRQDYGIVNEAADVLVSGNDLSGNTAGPYLILGSSTSQTRFSGNKGVEQIDGWLSAQLSGAVANGLYDLKSFLYLDGQQIRIVKVTRKLASGTCDVRLDADGSSAGGNPVAASSTLQTTNITPPFSIDGMSKPRKLQLRVLNASSAADLDVQFAYQVMS</sequence>
<dbReference type="SMART" id="SM00710">
    <property type="entry name" value="PbH1"/>
    <property type="match status" value="4"/>
</dbReference>
<keyword evidence="2" id="KW-1185">Reference proteome</keyword>
<evidence type="ECO:0008006" key="3">
    <source>
        <dbReference type="Google" id="ProtNLM"/>
    </source>
</evidence>
<comment type="caution">
    <text evidence="1">The sequence shown here is derived from an EMBL/GenBank/DDBJ whole genome shotgun (WGS) entry which is preliminary data.</text>
</comment>
<dbReference type="RefSeq" id="WP_218099596.1">
    <property type="nucleotide sequence ID" value="NZ_CAJVCE010000008.1"/>
</dbReference>
<evidence type="ECO:0000313" key="1">
    <source>
        <dbReference type="EMBL" id="CAG7644499.1"/>
    </source>
</evidence>
<protein>
    <recommendedName>
        <fullName evidence="3">Right-handed parallel beta-helix repeat-containing protein</fullName>
    </recommendedName>
</protein>
<accession>A0ABN7TKV4</accession>
<organism evidence="1 2">
    <name type="scientific">Paenibacillus allorhizosphaerae</name>
    <dbReference type="NCBI Taxonomy" id="2849866"/>
    <lineage>
        <taxon>Bacteria</taxon>
        <taxon>Bacillati</taxon>
        <taxon>Bacillota</taxon>
        <taxon>Bacilli</taxon>
        <taxon>Bacillales</taxon>
        <taxon>Paenibacillaceae</taxon>
        <taxon>Paenibacillus</taxon>
    </lineage>
</organism>
<reference evidence="1 2" key="1">
    <citation type="submission" date="2021-06" db="EMBL/GenBank/DDBJ databases">
        <authorList>
            <person name="Criscuolo A."/>
        </authorList>
    </citation>
    <scope>NUCLEOTIDE SEQUENCE [LARGE SCALE GENOMIC DNA]</scope>
    <source>
        <strain evidence="2">CIP 111802</strain>
    </source>
</reference>
<dbReference type="InterPro" id="IPR006311">
    <property type="entry name" value="TAT_signal"/>
</dbReference>
<evidence type="ECO:0000313" key="2">
    <source>
        <dbReference type="Proteomes" id="UP000730618"/>
    </source>
</evidence>
<dbReference type="Proteomes" id="UP000730618">
    <property type="component" value="Unassembled WGS sequence"/>
</dbReference>
<gene>
    <name evidence="1" type="ORF">PAECIP111802_03286</name>
</gene>
<name>A0ABN7TKV4_9BACL</name>